<keyword evidence="5" id="KW-1185">Reference proteome</keyword>
<dbReference type="InterPro" id="IPR001314">
    <property type="entry name" value="Peptidase_S1A"/>
</dbReference>
<dbReference type="PANTHER" id="PTHR24252:SF7">
    <property type="entry name" value="HYALIN"/>
    <property type="match status" value="1"/>
</dbReference>
<dbReference type="SUPFAM" id="SSF50494">
    <property type="entry name" value="Trypsin-like serine proteases"/>
    <property type="match status" value="1"/>
</dbReference>
<dbReference type="FunFam" id="2.40.10.10:FF:000068">
    <property type="entry name" value="transmembrane protease serine 2"/>
    <property type="match status" value="1"/>
</dbReference>
<dbReference type="Pfam" id="PF00089">
    <property type="entry name" value="Trypsin"/>
    <property type="match status" value="1"/>
</dbReference>
<dbReference type="InterPro" id="IPR043504">
    <property type="entry name" value="Peptidase_S1_PA_chymotrypsin"/>
</dbReference>
<dbReference type="SMART" id="SM00020">
    <property type="entry name" value="Tryp_SPc"/>
    <property type="match status" value="1"/>
</dbReference>
<dbReference type="InterPro" id="IPR018114">
    <property type="entry name" value="TRYPSIN_HIS"/>
</dbReference>
<dbReference type="PRINTS" id="PR00722">
    <property type="entry name" value="CHYMOTRYPSIN"/>
</dbReference>
<evidence type="ECO:0000256" key="2">
    <source>
        <dbReference type="SAM" id="SignalP"/>
    </source>
</evidence>
<dbReference type="EMBL" id="JACVVK020000247">
    <property type="protein sequence ID" value="KAK7482286.1"/>
    <property type="molecule type" value="Genomic_DNA"/>
</dbReference>
<evidence type="ECO:0000313" key="4">
    <source>
        <dbReference type="EMBL" id="KAK7482286.1"/>
    </source>
</evidence>
<evidence type="ECO:0000313" key="5">
    <source>
        <dbReference type="Proteomes" id="UP001519460"/>
    </source>
</evidence>
<name>A0ABD0K4M8_9CAEN</name>
<evidence type="ECO:0000256" key="1">
    <source>
        <dbReference type="ARBA" id="ARBA00023157"/>
    </source>
</evidence>
<dbReference type="InterPro" id="IPR001254">
    <property type="entry name" value="Trypsin_dom"/>
</dbReference>
<keyword evidence="2" id="KW-0732">Signal</keyword>
<dbReference type="Gene3D" id="2.40.10.10">
    <property type="entry name" value="Trypsin-like serine proteases"/>
    <property type="match status" value="1"/>
</dbReference>
<dbReference type="InterPro" id="IPR009003">
    <property type="entry name" value="Peptidase_S1_PA"/>
</dbReference>
<reference evidence="4 5" key="1">
    <citation type="journal article" date="2023" name="Sci. Data">
        <title>Genome assembly of the Korean intertidal mud-creeper Batillaria attramentaria.</title>
        <authorList>
            <person name="Patra A.K."/>
            <person name="Ho P.T."/>
            <person name="Jun S."/>
            <person name="Lee S.J."/>
            <person name="Kim Y."/>
            <person name="Won Y.J."/>
        </authorList>
    </citation>
    <scope>NUCLEOTIDE SEQUENCE [LARGE SCALE GENOMIC DNA]</scope>
    <source>
        <strain evidence="4">Wonlab-2016</strain>
    </source>
</reference>
<gene>
    <name evidence="4" type="ORF">BaRGS_00026414</name>
</gene>
<dbReference type="PANTHER" id="PTHR24252">
    <property type="entry name" value="ACROSIN-RELATED"/>
    <property type="match status" value="1"/>
</dbReference>
<sequence length="299" mass="32296">MPALDACFVILLACLINVTSQVTLPTSCGRPAGSPNSVAENARGWVGRRVVGGEPTTTVEFPWTALLMSVATTTPVCGGAILASDVVLTAAHCFTGLAPNEVYLRAGRDSVYSIGQYQTGIINIKTLVIHEGFRQSTYENDIAIIQLNKHIAFSDGIKPVCFPNASHSMPPGTICELAGYGDTLGTGTENRLNKIKVPIVDDHSCTDWLSPDYKPAVSICAGYQDGGPDTCSVCQAGEVAVGIHGCQAFTPTFFSTWTGSGERLRHFLNHFHTTLLLYKWKIRSNNNFKATRQNMIYYA</sequence>
<keyword evidence="1" id="KW-1015">Disulfide bond</keyword>
<dbReference type="CDD" id="cd00190">
    <property type="entry name" value="Tryp_SPc"/>
    <property type="match status" value="1"/>
</dbReference>
<dbReference type="AlphaFoldDB" id="A0ABD0K4M8"/>
<feature type="chain" id="PRO_5044887466" description="Peptidase S1 domain-containing protein" evidence="2">
    <location>
        <begin position="21"/>
        <end position="299"/>
    </location>
</feature>
<accession>A0ABD0K4M8</accession>
<dbReference type="PROSITE" id="PS00134">
    <property type="entry name" value="TRYPSIN_HIS"/>
    <property type="match status" value="1"/>
</dbReference>
<comment type="caution">
    <text evidence="4">The sequence shown here is derived from an EMBL/GenBank/DDBJ whole genome shotgun (WGS) entry which is preliminary data.</text>
</comment>
<protein>
    <recommendedName>
        <fullName evidence="3">Peptidase S1 domain-containing protein</fullName>
    </recommendedName>
</protein>
<dbReference type="PROSITE" id="PS50240">
    <property type="entry name" value="TRYPSIN_DOM"/>
    <property type="match status" value="1"/>
</dbReference>
<proteinExistence type="predicted"/>
<evidence type="ECO:0000259" key="3">
    <source>
        <dbReference type="PROSITE" id="PS50240"/>
    </source>
</evidence>
<feature type="domain" description="Peptidase S1" evidence="3">
    <location>
        <begin position="50"/>
        <end position="286"/>
    </location>
</feature>
<organism evidence="4 5">
    <name type="scientific">Batillaria attramentaria</name>
    <dbReference type="NCBI Taxonomy" id="370345"/>
    <lineage>
        <taxon>Eukaryota</taxon>
        <taxon>Metazoa</taxon>
        <taxon>Spiralia</taxon>
        <taxon>Lophotrochozoa</taxon>
        <taxon>Mollusca</taxon>
        <taxon>Gastropoda</taxon>
        <taxon>Caenogastropoda</taxon>
        <taxon>Sorbeoconcha</taxon>
        <taxon>Cerithioidea</taxon>
        <taxon>Batillariidae</taxon>
        <taxon>Batillaria</taxon>
    </lineage>
</organism>
<dbReference type="Proteomes" id="UP001519460">
    <property type="component" value="Unassembled WGS sequence"/>
</dbReference>
<feature type="signal peptide" evidence="2">
    <location>
        <begin position="1"/>
        <end position="20"/>
    </location>
</feature>